<dbReference type="PRINTS" id="PR00834">
    <property type="entry name" value="PROTEASES2C"/>
</dbReference>
<evidence type="ECO:0008006" key="10">
    <source>
        <dbReference type="Google" id="ProtNLM"/>
    </source>
</evidence>
<protein>
    <recommendedName>
        <fullName evidence="10">PDZ domain-containing protein</fullName>
    </recommendedName>
</protein>
<dbReference type="FunFam" id="2.40.10.10:FF:000012">
    <property type="entry name" value="protease Do-like 9"/>
    <property type="match status" value="1"/>
</dbReference>
<feature type="compositionally biased region" description="Pro residues" evidence="5">
    <location>
        <begin position="556"/>
        <end position="566"/>
    </location>
</feature>
<dbReference type="PANTHER" id="PTHR45980">
    <property type="match status" value="1"/>
</dbReference>
<dbReference type="InterPro" id="IPR001940">
    <property type="entry name" value="Peptidase_S1C"/>
</dbReference>
<dbReference type="Proteomes" id="UP000218209">
    <property type="component" value="Unassembled WGS sequence"/>
</dbReference>
<evidence type="ECO:0000256" key="5">
    <source>
        <dbReference type="SAM" id="MobiDB-lite"/>
    </source>
</evidence>
<dbReference type="InterPro" id="IPR041517">
    <property type="entry name" value="DEGP_PDZ"/>
</dbReference>
<feature type="region of interest" description="Disordered" evidence="5">
    <location>
        <begin position="512"/>
        <end position="566"/>
    </location>
</feature>
<reference evidence="8 9" key="1">
    <citation type="submission" date="2017-03" db="EMBL/GenBank/DDBJ databases">
        <title>WGS assembly of Porphyra umbilicalis.</title>
        <authorList>
            <person name="Brawley S.H."/>
            <person name="Blouin N.A."/>
            <person name="Ficko-Blean E."/>
            <person name="Wheeler G.L."/>
            <person name="Lohr M."/>
            <person name="Goodson H.V."/>
            <person name="Jenkins J.W."/>
            <person name="Blaby-Haas C.E."/>
            <person name="Helliwell K.E."/>
            <person name="Chan C."/>
            <person name="Marriage T."/>
            <person name="Bhattacharya D."/>
            <person name="Klein A.S."/>
            <person name="Badis Y."/>
            <person name="Brodie J."/>
            <person name="Cao Y."/>
            <person name="Collen J."/>
            <person name="Dittami S.M."/>
            <person name="Gachon C.M."/>
            <person name="Green B.R."/>
            <person name="Karpowicz S."/>
            <person name="Kim J.W."/>
            <person name="Kudahl U."/>
            <person name="Lin S."/>
            <person name="Michel G."/>
            <person name="Mittag M."/>
            <person name="Olson B.J."/>
            <person name="Pangilinan J."/>
            <person name="Peng Y."/>
            <person name="Qiu H."/>
            <person name="Shu S."/>
            <person name="Singer J.T."/>
            <person name="Smith A.G."/>
            <person name="Sprecher B.N."/>
            <person name="Wagner V."/>
            <person name="Wang W."/>
            <person name="Wang Z.-Y."/>
            <person name="Yan J."/>
            <person name="Yarish C."/>
            <person name="Zoeuner-Riek S."/>
            <person name="Zhuang Y."/>
            <person name="Zou Y."/>
            <person name="Lindquist E.A."/>
            <person name="Grimwood J."/>
            <person name="Barry K."/>
            <person name="Rokhsar D.S."/>
            <person name="Schmutz J."/>
            <person name="Stiller J.W."/>
            <person name="Grossman A.R."/>
            <person name="Prochnik S.E."/>
        </authorList>
    </citation>
    <scope>NUCLEOTIDE SEQUENCE [LARGE SCALE GENOMIC DNA]</scope>
    <source>
        <strain evidence="8">4086291</strain>
    </source>
</reference>
<sequence>MDRDGGFDEDGAPVGSGSENGVDGHGLGYLLDGADGDGELAAASVLRPEILDAVVKVYATHSEPNYSQPWQRRRQVQSTSSGFIIEGRRLLTNAHSVEHYTVVQVKKRGSDVKYQCRVLAIAHECDLALMEVDDDAFWADTQPLRPGGLPMLQDAIVVIGYPIGGDTVSVTAGVVSRVEMMPYSHGQAELLGVQVDSAINPGNSGGPAFNSERQVVGVAFQGLAPTEAEAIGYIIPFVVVQHFLDDVARNEGRYTGFCSTGFEWSKLENKDMRASLGLTTPDLGVLVKHVEKPTLAAEKLSKGDVVTHIDGVPISSGGTVPYRSGARISFTYLCTRKFVGDTVTLTIVRKGAVTDVSYPLGKVTDPLLVPVHESRRRPEYLVLGGLVFVALTEKYLSSEYGSQWDAKAPVRLLVRLMHTHKKFADEQVVLLSSVLNASINLGFEHLSNCQLFAVNGTPVRNVAHMAALVDAAKSEYITFDLDYDECVVLHREKALAATQAILDTHSIAAARSIGPLPPKEDESPETKVAATAAVGAPVAAAEQPAAGAPSGETAGEPPPPPDSAGP</sequence>
<keyword evidence="3" id="KW-0378">Hydrolase</keyword>
<dbReference type="SUPFAM" id="SSF50156">
    <property type="entry name" value="PDZ domain-like"/>
    <property type="match status" value="1"/>
</dbReference>
<dbReference type="PANTHER" id="PTHR45980:SF18">
    <property type="entry name" value="PROTEASE DO-LIKE 9"/>
    <property type="match status" value="1"/>
</dbReference>
<gene>
    <name evidence="8" type="ORF">BU14_0161s0028</name>
</gene>
<feature type="domain" description="PDZ" evidence="6">
    <location>
        <begin position="282"/>
        <end position="357"/>
    </location>
</feature>
<feature type="domain" description="Protease Do-like PDZ" evidence="7">
    <location>
        <begin position="369"/>
        <end position="512"/>
    </location>
</feature>
<dbReference type="Gene3D" id="2.30.42.10">
    <property type="match status" value="1"/>
</dbReference>
<feature type="region of interest" description="Disordered" evidence="5">
    <location>
        <begin position="1"/>
        <end position="20"/>
    </location>
</feature>
<evidence type="ECO:0000256" key="2">
    <source>
        <dbReference type="ARBA" id="ARBA00022670"/>
    </source>
</evidence>
<dbReference type="InterPro" id="IPR046449">
    <property type="entry name" value="DEGP_PDZ_sf"/>
</dbReference>
<evidence type="ECO:0000313" key="9">
    <source>
        <dbReference type="Proteomes" id="UP000218209"/>
    </source>
</evidence>
<keyword evidence="9" id="KW-1185">Reference proteome</keyword>
<dbReference type="Gene3D" id="2.40.10.10">
    <property type="entry name" value="Trypsin-like serine proteases"/>
    <property type="match status" value="2"/>
</dbReference>
<dbReference type="Pfam" id="PF13365">
    <property type="entry name" value="Trypsin_2"/>
    <property type="match status" value="1"/>
</dbReference>
<dbReference type="SUPFAM" id="SSF50494">
    <property type="entry name" value="Trypsin-like serine proteases"/>
    <property type="match status" value="1"/>
</dbReference>
<evidence type="ECO:0000259" key="7">
    <source>
        <dbReference type="Pfam" id="PF17815"/>
    </source>
</evidence>
<evidence type="ECO:0000256" key="1">
    <source>
        <dbReference type="ARBA" id="ARBA00010541"/>
    </source>
</evidence>
<evidence type="ECO:0000259" key="6">
    <source>
        <dbReference type="Pfam" id="PF13180"/>
    </source>
</evidence>
<accession>A0A1X6P8D9</accession>
<dbReference type="Pfam" id="PF13180">
    <property type="entry name" value="PDZ_2"/>
    <property type="match status" value="1"/>
</dbReference>
<dbReference type="InterPro" id="IPR009003">
    <property type="entry name" value="Peptidase_S1_PA"/>
</dbReference>
<proteinExistence type="inferred from homology"/>
<feature type="compositionally biased region" description="Low complexity" evidence="5">
    <location>
        <begin position="528"/>
        <end position="555"/>
    </location>
</feature>
<evidence type="ECO:0000256" key="3">
    <source>
        <dbReference type="ARBA" id="ARBA00022801"/>
    </source>
</evidence>
<evidence type="ECO:0000256" key="4">
    <source>
        <dbReference type="ARBA" id="ARBA00022825"/>
    </source>
</evidence>
<dbReference type="GO" id="GO:0004252">
    <property type="term" value="F:serine-type endopeptidase activity"/>
    <property type="evidence" value="ECO:0007669"/>
    <property type="project" value="InterPro"/>
</dbReference>
<name>A0A1X6P8D9_PORUM</name>
<dbReference type="InterPro" id="IPR001478">
    <property type="entry name" value="PDZ"/>
</dbReference>
<dbReference type="InterPro" id="IPR036034">
    <property type="entry name" value="PDZ_sf"/>
</dbReference>
<dbReference type="EMBL" id="KV918846">
    <property type="protein sequence ID" value="OSX77108.1"/>
    <property type="molecule type" value="Genomic_DNA"/>
</dbReference>
<comment type="similarity">
    <text evidence="1">Belongs to the peptidase S1C family.</text>
</comment>
<organism evidence="8 9">
    <name type="scientific">Porphyra umbilicalis</name>
    <name type="common">Purple laver</name>
    <name type="synonym">Red alga</name>
    <dbReference type="NCBI Taxonomy" id="2786"/>
    <lineage>
        <taxon>Eukaryota</taxon>
        <taxon>Rhodophyta</taxon>
        <taxon>Bangiophyceae</taxon>
        <taxon>Bangiales</taxon>
        <taxon>Bangiaceae</taxon>
        <taxon>Porphyra</taxon>
    </lineage>
</organism>
<keyword evidence="4" id="KW-0720">Serine protease</keyword>
<dbReference type="GO" id="GO:0006508">
    <property type="term" value="P:proteolysis"/>
    <property type="evidence" value="ECO:0007669"/>
    <property type="project" value="UniProtKB-KW"/>
</dbReference>
<dbReference type="InterPro" id="IPR043504">
    <property type="entry name" value="Peptidase_S1_PA_chymotrypsin"/>
</dbReference>
<dbReference type="Pfam" id="PF17815">
    <property type="entry name" value="PDZ_3"/>
    <property type="match status" value="1"/>
</dbReference>
<keyword evidence="2" id="KW-0645">Protease</keyword>
<evidence type="ECO:0000313" key="8">
    <source>
        <dbReference type="EMBL" id="OSX77108.1"/>
    </source>
</evidence>
<dbReference type="OrthoDB" id="4217619at2759"/>
<dbReference type="Gene3D" id="3.20.190.20">
    <property type="match status" value="1"/>
</dbReference>
<dbReference type="AlphaFoldDB" id="A0A1X6P8D9"/>